<proteinExistence type="predicted"/>
<evidence type="ECO:0000259" key="4">
    <source>
        <dbReference type="SMART" id="SM00560"/>
    </source>
</evidence>
<reference evidence="5" key="1">
    <citation type="submission" date="2019-01" db="EMBL/GenBank/DDBJ databases">
        <title>Genomic signatures and co-occurrence patterns of the ultra-small Saccharimodia (Patescibacteria phylum) suggest a symbiotic lifestyle.</title>
        <authorList>
            <person name="Lemos L."/>
            <person name="Medeiros J."/>
            <person name="Andreote F."/>
            <person name="Fernandes G."/>
            <person name="Varani A."/>
            <person name="Oliveira G."/>
            <person name="Pylro V."/>
        </authorList>
    </citation>
    <scope>NUCLEOTIDE SEQUENCE [LARGE SCALE GENOMIC DNA]</scope>
    <source>
        <strain evidence="5">AMD02</strain>
    </source>
</reference>
<dbReference type="InterPro" id="IPR013320">
    <property type="entry name" value="ConA-like_dom_sf"/>
</dbReference>
<evidence type="ECO:0000313" key="6">
    <source>
        <dbReference type="Proteomes" id="UP000289257"/>
    </source>
</evidence>
<dbReference type="Pfam" id="PF13385">
    <property type="entry name" value="Laminin_G_3"/>
    <property type="match status" value="1"/>
</dbReference>
<keyword evidence="1" id="KW-0732">Signal</keyword>
<keyword evidence="3" id="KW-1133">Transmembrane helix</keyword>
<keyword evidence="3" id="KW-0812">Transmembrane</keyword>
<protein>
    <submittedName>
        <fullName evidence="5">LamG domain-containing protein</fullName>
    </submittedName>
</protein>
<dbReference type="Gene3D" id="2.60.120.200">
    <property type="match status" value="1"/>
</dbReference>
<dbReference type="SMART" id="SM00560">
    <property type="entry name" value="LamGL"/>
    <property type="match status" value="1"/>
</dbReference>
<keyword evidence="2" id="KW-1015">Disulfide bond</keyword>
<evidence type="ECO:0000313" key="5">
    <source>
        <dbReference type="EMBL" id="RWZ78209.1"/>
    </source>
</evidence>
<evidence type="ECO:0000256" key="1">
    <source>
        <dbReference type="ARBA" id="ARBA00022729"/>
    </source>
</evidence>
<feature type="transmembrane region" description="Helical" evidence="3">
    <location>
        <begin position="20"/>
        <end position="40"/>
    </location>
</feature>
<dbReference type="SUPFAM" id="SSF49899">
    <property type="entry name" value="Concanavalin A-like lectins/glucanases"/>
    <property type="match status" value="1"/>
</dbReference>
<dbReference type="Proteomes" id="UP000289257">
    <property type="component" value="Unassembled WGS sequence"/>
</dbReference>
<evidence type="ECO:0000256" key="2">
    <source>
        <dbReference type="ARBA" id="ARBA00023157"/>
    </source>
</evidence>
<name>A0A4Q0AGX3_9BACT</name>
<dbReference type="AlphaFoldDB" id="A0A4Q0AGX3"/>
<sequence length="352" mass="36472">MDKQESVMNTRKQASGFTAVELLITLFVAAAFLIASYQLFNLIIKDGGATRSQSRAANVAYDYLRQYGASSTTIPCTASTPLNNAPISVDGLSNVTISVSVTCLPDAINSLSKVEATISYNNPQQTVSYATYTSSAGSSNTADITNGLVAWWKLNGDANNSVGSPNGVINNATSTTNQRGDADTAYAFNGSNASITTGSSFGLGTSNVTISTWIYNPTATNSGAFVKVGSSGYGIGIGSTVFDNASPGTKLIMLYEGVRWIVTSKDVGTGWHHIVMVIDGSGVPTAYIDGVSAGTYAGAPPAAPGSAMTYIGGHTSSGSNNRYFNGAVDDVRLYNRALPQSDILALYSAGAK</sequence>
<dbReference type="InterPro" id="IPR006558">
    <property type="entry name" value="LamG-like"/>
</dbReference>
<organism evidence="5 6">
    <name type="scientific">Candidatus Microsaccharimonas sossegonensis</name>
    <dbReference type="NCBI Taxonomy" id="2506948"/>
    <lineage>
        <taxon>Bacteria</taxon>
        <taxon>Candidatus Saccharimonadota</taxon>
        <taxon>Candidatus Saccharimonadia</taxon>
        <taxon>Candidatus Saccharimonadales</taxon>
        <taxon>Candidatus Saccharimonadaceae</taxon>
        <taxon>Candidatus Microsaccharimonas</taxon>
    </lineage>
</organism>
<gene>
    <name evidence="5" type="ORF">EOT05_00360</name>
</gene>
<keyword evidence="3" id="KW-0472">Membrane</keyword>
<comment type="caution">
    <text evidence="5">The sequence shown here is derived from an EMBL/GenBank/DDBJ whole genome shotgun (WGS) entry which is preliminary data.</text>
</comment>
<dbReference type="EMBL" id="SCKX01000001">
    <property type="protein sequence ID" value="RWZ78209.1"/>
    <property type="molecule type" value="Genomic_DNA"/>
</dbReference>
<evidence type="ECO:0000256" key="3">
    <source>
        <dbReference type="SAM" id="Phobius"/>
    </source>
</evidence>
<keyword evidence="6" id="KW-1185">Reference proteome</keyword>
<accession>A0A4Q0AGX3</accession>
<feature type="domain" description="LamG-like jellyroll fold" evidence="4">
    <location>
        <begin position="206"/>
        <end position="341"/>
    </location>
</feature>